<dbReference type="AlphaFoldDB" id="A0A4Q2E5W5"/>
<name>A0A4Q2E5W5_ENTCL</name>
<dbReference type="RefSeq" id="WP_129324788.1">
    <property type="nucleotide sequence ID" value="NZ_QJSL01000018.1"/>
</dbReference>
<proteinExistence type="predicted"/>
<comment type="caution">
    <text evidence="1">The sequence shown here is derived from an EMBL/GenBank/DDBJ whole genome shotgun (WGS) entry which is preliminary data.</text>
</comment>
<dbReference type="Proteomes" id="UP000290875">
    <property type="component" value="Unassembled WGS sequence"/>
</dbReference>
<sequence length="412" mass="47549">MFTKNDYDKKIKKIVERNKGKCYFPGCKNINIFSHVISKSISMSVIAKDNHVLKFSPSRFKDEKIPKFLPAGINETPAFNGFCKEHDNIFKQIDDHEIENLFGVYLQIYRTITSEIHSLGIGSVLYPDLDIDTAIAKIAADTRCELEEKNEIIDEEKFQIALTKIKETLVKTNIEKNKKLESSHKTIEVTQGYFLSEIISNKTKLTNTSLTKNTLQVFDLEVIKSQLFIYITDFQIPVAISTMHTCPGIYIDQPNTNHFFIVIPYVNGNIIIGLINNLIPQKMLWKITNKVNNSFKNEISILNFVETLVISSPDGTYFSPDVIESMEDTKRKAFTEDCMFLHEFLSSEKYFSDYDLSIFDHVRSNLFTKLSIESQDVIAKIYSIPARKSYEERLYEMKDKIDKENIILQTLN</sequence>
<accession>A0A4Q2E5W5</accession>
<organism evidence="1 2">
    <name type="scientific">Enterobacter cloacae</name>
    <dbReference type="NCBI Taxonomy" id="550"/>
    <lineage>
        <taxon>Bacteria</taxon>
        <taxon>Pseudomonadati</taxon>
        <taxon>Pseudomonadota</taxon>
        <taxon>Gammaproteobacteria</taxon>
        <taxon>Enterobacterales</taxon>
        <taxon>Enterobacteriaceae</taxon>
        <taxon>Enterobacter</taxon>
        <taxon>Enterobacter cloacae complex</taxon>
    </lineage>
</organism>
<evidence type="ECO:0000313" key="2">
    <source>
        <dbReference type="Proteomes" id="UP000290875"/>
    </source>
</evidence>
<reference evidence="1 2" key="1">
    <citation type="submission" date="2018-06" db="EMBL/GenBank/DDBJ databases">
        <title>Carbapenemase-producing Enterobacteriaceae present in wastewater treatment plant effluent and nearby surface waters in the US.</title>
        <authorList>
            <person name="Mathys D.A."/>
            <person name="Mollenkopf D.F."/>
            <person name="Feicht S.M."/>
            <person name="Adams R.J."/>
            <person name="Albers A.L."/>
            <person name="Grooters S.V."/>
            <person name="Stuever D.M."/>
            <person name="Daniels J.B."/>
            <person name="Wittum T.E."/>
        </authorList>
    </citation>
    <scope>NUCLEOTIDE SEQUENCE [LARGE SCALE GENOMIC DNA]</scope>
    <source>
        <strain evidence="1 2">GEO_4_Eff_A</strain>
    </source>
</reference>
<dbReference type="EMBL" id="QJSL01000018">
    <property type="protein sequence ID" value="RXW27542.1"/>
    <property type="molecule type" value="Genomic_DNA"/>
</dbReference>
<protein>
    <submittedName>
        <fullName evidence="1">Uncharacterized protein</fullName>
    </submittedName>
</protein>
<gene>
    <name evidence="1" type="ORF">DM877_18135</name>
</gene>
<evidence type="ECO:0000313" key="1">
    <source>
        <dbReference type="EMBL" id="RXW27542.1"/>
    </source>
</evidence>